<dbReference type="SMART" id="SM00732">
    <property type="entry name" value="YqgFc"/>
    <property type="match status" value="1"/>
</dbReference>
<protein>
    <recommendedName>
        <fullName evidence="5">Putative pre-16S rRNA nuclease</fullName>
        <ecNumber evidence="5">3.1.-.-</ecNumber>
    </recommendedName>
</protein>
<evidence type="ECO:0000313" key="7">
    <source>
        <dbReference type="EMBL" id="SUO98566.1"/>
    </source>
</evidence>
<dbReference type="InterPro" id="IPR037027">
    <property type="entry name" value="YqgF/RNaseH-like_dom_sf"/>
</dbReference>
<comment type="subcellular location">
    <subcellularLocation>
        <location evidence="5">Cytoplasm</location>
    </subcellularLocation>
</comment>
<evidence type="ECO:0000256" key="2">
    <source>
        <dbReference type="ARBA" id="ARBA00022517"/>
    </source>
</evidence>
<evidence type="ECO:0000259" key="6">
    <source>
        <dbReference type="SMART" id="SM00732"/>
    </source>
</evidence>
<dbReference type="Pfam" id="PF03652">
    <property type="entry name" value="RuvX"/>
    <property type="match status" value="1"/>
</dbReference>
<sequence length="134" mass="15009">MTVTWVLGIDIGQRKTGLAIGQSMTGLAKPLALLKIPVRTLQAAHFQSYIKEWKVNAVVIGLPRLVDGKAHPLQAEIERIAEALRQAYQLPVHYADEMLSSHEARQRFGKREEYDSAAAAVMVESYFAENSYRI</sequence>
<dbReference type="PANTHER" id="PTHR33317:SF4">
    <property type="entry name" value="POLYNUCLEOTIDYL TRANSFERASE, RIBONUCLEASE H-LIKE SUPERFAMILY PROTEIN"/>
    <property type="match status" value="1"/>
</dbReference>
<evidence type="ECO:0000256" key="3">
    <source>
        <dbReference type="ARBA" id="ARBA00022722"/>
    </source>
</evidence>
<dbReference type="OrthoDB" id="9796140at2"/>
<dbReference type="EMBL" id="UHIA01000004">
    <property type="protein sequence ID" value="SUO98566.1"/>
    <property type="molecule type" value="Genomic_DNA"/>
</dbReference>
<dbReference type="HAMAP" id="MF_00651">
    <property type="entry name" value="Nuclease_YqgF"/>
    <property type="match status" value="1"/>
</dbReference>
<comment type="function">
    <text evidence="5">Could be a nuclease involved in processing of the 5'-end of pre-16S rRNA.</text>
</comment>
<dbReference type="GO" id="GO:0005829">
    <property type="term" value="C:cytosol"/>
    <property type="evidence" value="ECO:0007669"/>
    <property type="project" value="TreeGrafter"/>
</dbReference>
<evidence type="ECO:0000313" key="8">
    <source>
        <dbReference type="Proteomes" id="UP000254575"/>
    </source>
</evidence>
<name>A0A380N2Q4_9GAMM</name>
<feature type="domain" description="YqgF/RNase H-like" evidence="6">
    <location>
        <begin position="4"/>
        <end position="104"/>
    </location>
</feature>
<dbReference type="AlphaFoldDB" id="A0A380N2Q4"/>
<dbReference type="GO" id="GO:0004518">
    <property type="term" value="F:nuclease activity"/>
    <property type="evidence" value="ECO:0007669"/>
    <property type="project" value="UniProtKB-KW"/>
</dbReference>
<dbReference type="NCBIfam" id="TIGR00250">
    <property type="entry name" value="RNAse_H_YqgF"/>
    <property type="match status" value="1"/>
</dbReference>
<dbReference type="Gene3D" id="3.30.420.140">
    <property type="entry name" value="YqgF/RNase H-like domain"/>
    <property type="match status" value="1"/>
</dbReference>
<dbReference type="GO" id="GO:0016788">
    <property type="term" value="F:hydrolase activity, acting on ester bonds"/>
    <property type="evidence" value="ECO:0007669"/>
    <property type="project" value="UniProtKB-UniRule"/>
</dbReference>
<keyword evidence="2 5" id="KW-0690">Ribosome biogenesis</keyword>
<dbReference type="InterPro" id="IPR012337">
    <property type="entry name" value="RNaseH-like_sf"/>
</dbReference>
<comment type="similarity">
    <text evidence="5">Belongs to the YqgF HJR family.</text>
</comment>
<dbReference type="EC" id="3.1.-.-" evidence="5"/>
<organism evidence="7 8">
    <name type="scientific">Suttonella indologenes</name>
    <dbReference type="NCBI Taxonomy" id="13276"/>
    <lineage>
        <taxon>Bacteria</taxon>
        <taxon>Pseudomonadati</taxon>
        <taxon>Pseudomonadota</taxon>
        <taxon>Gammaproteobacteria</taxon>
        <taxon>Cardiobacteriales</taxon>
        <taxon>Cardiobacteriaceae</taxon>
        <taxon>Suttonella</taxon>
    </lineage>
</organism>
<dbReference type="SUPFAM" id="SSF53098">
    <property type="entry name" value="Ribonuclease H-like"/>
    <property type="match status" value="1"/>
</dbReference>
<keyword evidence="3 5" id="KW-0540">Nuclease</keyword>
<keyword evidence="8" id="KW-1185">Reference proteome</keyword>
<proteinExistence type="inferred from homology"/>
<dbReference type="InterPro" id="IPR006641">
    <property type="entry name" value="YqgF/RNaseH-like_dom"/>
</dbReference>
<reference evidence="7 8" key="1">
    <citation type="submission" date="2018-06" db="EMBL/GenBank/DDBJ databases">
        <authorList>
            <consortium name="Pathogen Informatics"/>
            <person name="Doyle S."/>
        </authorList>
    </citation>
    <scope>NUCLEOTIDE SEQUENCE [LARGE SCALE GENOMIC DNA]</scope>
    <source>
        <strain evidence="7 8">NCTC10717</strain>
    </source>
</reference>
<accession>A0A380N2Q4</accession>
<dbReference type="RefSeq" id="WP_115219534.1">
    <property type="nucleotide sequence ID" value="NZ_UHIA01000004.1"/>
</dbReference>
<gene>
    <name evidence="7" type="primary">yqgF</name>
    <name evidence="7" type="ORF">NCTC10717_02321</name>
</gene>
<dbReference type="Proteomes" id="UP000254575">
    <property type="component" value="Unassembled WGS sequence"/>
</dbReference>
<evidence type="ECO:0000256" key="5">
    <source>
        <dbReference type="HAMAP-Rule" id="MF_00651"/>
    </source>
</evidence>
<keyword evidence="4 5" id="KW-0378">Hydrolase</keyword>
<evidence type="ECO:0000256" key="1">
    <source>
        <dbReference type="ARBA" id="ARBA00022490"/>
    </source>
</evidence>
<dbReference type="GO" id="GO:0000967">
    <property type="term" value="P:rRNA 5'-end processing"/>
    <property type="evidence" value="ECO:0007669"/>
    <property type="project" value="UniProtKB-UniRule"/>
</dbReference>
<dbReference type="PANTHER" id="PTHR33317">
    <property type="entry name" value="POLYNUCLEOTIDYL TRANSFERASE, RIBONUCLEASE H-LIKE SUPERFAMILY PROTEIN"/>
    <property type="match status" value="1"/>
</dbReference>
<keyword evidence="1 5" id="KW-0963">Cytoplasm</keyword>
<dbReference type="CDD" id="cd16964">
    <property type="entry name" value="YqgF"/>
    <property type="match status" value="1"/>
</dbReference>
<dbReference type="InterPro" id="IPR005227">
    <property type="entry name" value="YqgF"/>
</dbReference>
<evidence type="ECO:0000256" key="4">
    <source>
        <dbReference type="ARBA" id="ARBA00022801"/>
    </source>
</evidence>